<evidence type="ECO:0000313" key="1">
    <source>
        <dbReference type="EMBL" id="OTY53191.1"/>
    </source>
</evidence>
<sequence>MYTHCYDTLRNSNKNMRPIKPYKNQKNPKKGNILWKLSMVNLLGDIKYYNISLAYIEGKT</sequence>
<name>A0A9X6F422_BACTU</name>
<organism evidence="1 2">
    <name type="scientific">Bacillus thuringiensis serovar yosoo</name>
    <dbReference type="NCBI Taxonomy" id="180848"/>
    <lineage>
        <taxon>Bacteria</taxon>
        <taxon>Bacillati</taxon>
        <taxon>Bacillota</taxon>
        <taxon>Bacilli</taxon>
        <taxon>Bacillales</taxon>
        <taxon>Bacillaceae</taxon>
        <taxon>Bacillus</taxon>
        <taxon>Bacillus cereus group</taxon>
    </lineage>
</organism>
<protein>
    <submittedName>
        <fullName evidence="1">Uncharacterized protein</fullName>
    </submittedName>
</protein>
<evidence type="ECO:0000313" key="2">
    <source>
        <dbReference type="Proteomes" id="UP000195129"/>
    </source>
</evidence>
<dbReference type="Proteomes" id="UP000195129">
    <property type="component" value="Unassembled WGS sequence"/>
</dbReference>
<dbReference type="EMBL" id="NFDN01000072">
    <property type="protein sequence ID" value="OTY53191.1"/>
    <property type="molecule type" value="Genomic_DNA"/>
</dbReference>
<gene>
    <name evidence="1" type="ORF">BK746_27345</name>
</gene>
<dbReference type="AlphaFoldDB" id="A0A9X6F422"/>
<accession>A0A9X6F422</accession>
<reference evidence="1 2" key="1">
    <citation type="submission" date="2016-10" db="EMBL/GenBank/DDBJ databases">
        <title>Comparative genomics of Bacillus thuringiensis reveals a path to pathogens against multiple invertebrate hosts.</title>
        <authorList>
            <person name="Zheng J."/>
            <person name="Gao Q."/>
            <person name="Liu H."/>
            <person name="Peng D."/>
            <person name="Ruan L."/>
            <person name="Sun M."/>
        </authorList>
    </citation>
    <scope>NUCLEOTIDE SEQUENCE [LARGE SCALE GENOMIC DNA]</scope>
    <source>
        <strain evidence="1">BGSC 4CA1</strain>
    </source>
</reference>
<proteinExistence type="predicted"/>
<comment type="caution">
    <text evidence="1">The sequence shown here is derived from an EMBL/GenBank/DDBJ whole genome shotgun (WGS) entry which is preliminary data.</text>
</comment>